<dbReference type="GO" id="GO:0016491">
    <property type="term" value="F:oxidoreductase activity"/>
    <property type="evidence" value="ECO:0007669"/>
    <property type="project" value="UniProtKB-KW"/>
</dbReference>
<dbReference type="Gene3D" id="3.40.50.720">
    <property type="entry name" value="NAD(P)-binding Rossmann-like Domain"/>
    <property type="match status" value="1"/>
</dbReference>
<accession>A0A830FFZ5</accession>
<dbReference type="SUPFAM" id="SSF51735">
    <property type="entry name" value="NAD(P)-binding Rossmann-fold domains"/>
    <property type="match status" value="1"/>
</dbReference>
<feature type="domain" description="GFO/IDH/MocA-like oxidoreductase" evidence="4">
    <location>
        <begin position="130"/>
        <end position="242"/>
    </location>
</feature>
<dbReference type="AlphaFoldDB" id="A0A830FFZ5"/>
<dbReference type="InterPro" id="IPR036291">
    <property type="entry name" value="NAD(P)-bd_dom_sf"/>
</dbReference>
<dbReference type="Pfam" id="PF01408">
    <property type="entry name" value="GFO_IDH_MocA"/>
    <property type="match status" value="1"/>
</dbReference>
<dbReference type="Proteomes" id="UP000628840">
    <property type="component" value="Unassembled WGS sequence"/>
</dbReference>
<dbReference type="PANTHER" id="PTHR22604:SF105">
    <property type="entry name" value="TRANS-1,2-DIHYDROBENZENE-1,2-DIOL DEHYDROGENASE"/>
    <property type="match status" value="1"/>
</dbReference>
<evidence type="ECO:0000256" key="2">
    <source>
        <dbReference type="ARBA" id="ARBA00023002"/>
    </source>
</evidence>
<comment type="similarity">
    <text evidence="1">Belongs to the Gfo/Idh/MocA family.</text>
</comment>
<dbReference type="InterPro" id="IPR055170">
    <property type="entry name" value="GFO_IDH_MocA-like_dom"/>
</dbReference>
<feature type="domain" description="Gfo/Idh/MocA-like oxidoreductase N-terminal" evidence="3">
    <location>
        <begin position="2"/>
        <end position="118"/>
    </location>
</feature>
<name>A0A830FFZ5_9EURY</name>
<keyword evidence="6" id="KW-1185">Reference proteome</keyword>
<proteinExistence type="inferred from homology"/>
<evidence type="ECO:0000313" key="5">
    <source>
        <dbReference type="EMBL" id="GGL43321.1"/>
    </source>
</evidence>
<comment type="caution">
    <text evidence="5">The sequence shown here is derived from an EMBL/GenBank/DDBJ whole genome shotgun (WGS) entry which is preliminary data.</text>
</comment>
<protein>
    <submittedName>
        <fullName evidence="5">Oxidoreductase</fullName>
    </submittedName>
</protein>
<dbReference type="EMBL" id="BMPF01000006">
    <property type="protein sequence ID" value="GGL43321.1"/>
    <property type="molecule type" value="Genomic_DNA"/>
</dbReference>
<sequence>MRFGVISTADIALKSFLPGVARTDHDVVAIASRDAERAAAVAADHGIPESYGSYAALLDADIEAVYNPLPNGLHAEWTTRAADAGLDVLCEKPLASDAAEARAVADHCADAGVTLMEAFMYRYHPRTERVRDLLAEMGDVVSAEATFGFPLYGAPEDVRLDPDLAGGSLMDVGCYPVHALRTYLGEPDAVTASTYDSRDCGVDTRLVGTFEYDDGVRATLRSWFDAPERQQYRIETTDGWIEVPDPAFNVPRDAPAELRYAVDGREVTESFDPVDQYAREVEHFADRVAAGETPATGGESAVANMRVIDALYEAAATGERVRP</sequence>
<dbReference type="PANTHER" id="PTHR22604">
    <property type="entry name" value="OXIDOREDUCTASES"/>
    <property type="match status" value="1"/>
</dbReference>
<dbReference type="InterPro" id="IPR000683">
    <property type="entry name" value="Gfo/Idh/MocA-like_OxRdtase_N"/>
</dbReference>
<keyword evidence="2" id="KW-0560">Oxidoreductase</keyword>
<dbReference type="Gene3D" id="3.30.360.10">
    <property type="entry name" value="Dihydrodipicolinate Reductase, domain 2"/>
    <property type="match status" value="1"/>
</dbReference>
<dbReference type="SUPFAM" id="SSF55347">
    <property type="entry name" value="Glyceraldehyde-3-phosphate dehydrogenase-like, C-terminal domain"/>
    <property type="match status" value="1"/>
</dbReference>
<organism evidence="5 6">
    <name type="scientific">Halarchaeum grantii</name>
    <dbReference type="NCBI Taxonomy" id="1193105"/>
    <lineage>
        <taxon>Archaea</taxon>
        <taxon>Methanobacteriati</taxon>
        <taxon>Methanobacteriota</taxon>
        <taxon>Stenosarchaea group</taxon>
        <taxon>Halobacteria</taxon>
        <taxon>Halobacteriales</taxon>
        <taxon>Halobacteriaceae</taxon>
    </lineage>
</organism>
<dbReference type="GO" id="GO:0000166">
    <property type="term" value="F:nucleotide binding"/>
    <property type="evidence" value="ECO:0007669"/>
    <property type="project" value="InterPro"/>
</dbReference>
<evidence type="ECO:0000256" key="1">
    <source>
        <dbReference type="ARBA" id="ARBA00010928"/>
    </source>
</evidence>
<dbReference type="RefSeq" id="WP_188884352.1">
    <property type="nucleotide sequence ID" value="NZ_BMPF01000006.1"/>
</dbReference>
<evidence type="ECO:0000313" key="6">
    <source>
        <dbReference type="Proteomes" id="UP000628840"/>
    </source>
</evidence>
<evidence type="ECO:0000259" key="4">
    <source>
        <dbReference type="Pfam" id="PF22725"/>
    </source>
</evidence>
<dbReference type="OrthoDB" id="25239at2157"/>
<dbReference type="Pfam" id="PF22725">
    <property type="entry name" value="GFO_IDH_MocA_C3"/>
    <property type="match status" value="1"/>
</dbReference>
<evidence type="ECO:0000259" key="3">
    <source>
        <dbReference type="Pfam" id="PF01408"/>
    </source>
</evidence>
<reference evidence="5 6" key="1">
    <citation type="journal article" date="2019" name="Int. J. Syst. Evol. Microbiol.">
        <title>The Global Catalogue of Microorganisms (GCM) 10K type strain sequencing project: providing services to taxonomists for standard genome sequencing and annotation.</title>
        <authorList>
            <consortium name="The Broad Institute Genomics Platform"/>
            <consortium name="The Broad Institute Genome Sequencing Center for Infectious Disease"/>
            <person name="Wu L."/>
            <person name="Ma J."/>
        </authorList>
    </citation>
    <scope>NUCLEOTIDE SEQUENCE [LARGE SCALE GENOMIC DNA]</scope>
    <source>
        <strain evidence="5 6">JCM 19585</strain>
    </source>
</reference>
<dbReference type="InterPro" id="IPR050984">
    <property type="entry name" value="Gfo/Idh/MocA_domain"/>
</dbReference>
<gene>
    <name evidence="5" type="ORF">GCM10009037_28490</name>
</gene>